<evidence type="ECO:0000256" key="2">
    <source>
        <dbReference type="ARBA" id="ARBA00022801"/>
    </source>
</evidence>
<dbReference type="PROSITE" id="PS51192">
    <property type="entry name" value="HELICASE_ATP_BIND_1"/>
    <property type="match status" value="1"/>
</dbReference>
<dbReference type="STRING" id="914234.M2P8E5"/>
<feature type="compositionally biased region" description="Basic residues" evidence="4">
    <location>
        <begin position="1102"/>
        <end position="1111"/>
    </location>
</feature>
<dbReference type="PANTHER" id="PTHR45626:SF26">
    <property type="entry name" value="FAMILY HELICASE, PUTATIVE (AFU_ORTHOLOGUE AFUA_2G09120)-RELATED"/>
    <property type="match status" value="1"/>
</dbReference>
<protein>
    <recommendedName>
        <fullName evidence="9">Helicase C-terminal domain-containing protein</fullName>
    </recommendedName>
</protein>
<dbReference type="Pfam" id="PF00271">
    <property type="entry name" value="Helicase_C"/>
    <property type="match status" value="1"/>
</dbReference>
<evidence type="ECO:0000256" key="4">
    <source>
        <dbReference type="SAM" id="MobiDB-lite"/>
    </source>
</evidence>
<name>M2P8E5_CERS8</name>
<evidence type="ECO:0000313" key="7">
    <source>
        <dbReference type="EMBL" id="EMD31654.1"/>
    </source>
</evidence>
<dbReference type="InterPro" id="IPR001650">
    <property type="entry name" value="Helicase_C-like"/>
</dbReference>
<dbReference type="InterPro" id="IPR050628">
    <property type="entry name" value="SNF2_RAD54_helicase_TF"/>
</dbReference>
<dbReference type="Gene3D" id="3.40.50.300">
    <property type="entry name" value="P-loop containing nucleotide triphosphate hydrolases"/>
    <property type="match status" value="1"/>
</dbReference>
<feature type="domain" description="Helicase ATP-binding" evidence="5">
    <location>
        <begin position="401"/>
        <end position="624"/>
    </location>
</feature>
<evidence type="ECO:0000259" key="5">
    <source>
        <dbReference type="PROSITE" id="PS51192"/>
    </source>
</evidence>
<dbReference type="InterPro" id="IPR049730">
    <property type="entry name" value="SNF2/RAD54-like_C"/>
</dbReference>
<evidence type="ECO:0000259" key="6">
    <source>
        <dbReference type="PROSITE" id="PS51194"/>
    </source>
</evidence>
<dbReference type="AlphaFoldDB" id="M2P8E5"/>
<feature type="compositionally biased region" description="Basic and acidic residues" evidence="4">
    <location>
        <begin position="1175"/>
        <end position="1184"/>
    </location>
</feature>
<evidence type="ECO:0008006" key="9">
    <source>
        <dbReference type="Google" id="ProtNLM"/>
    </source>
</evidence>
<dbReference type="GO" id="GO:0016787">
    <property type="term" value="F:hydrolase activity"/>
    <property type="evidence" value="ECO:0007669"/>
    <property type="project" value="UniProtKB-KW"/>
</dbReference>
<dbReference type="SUPFAM" id="SSF52540">
    <property type="entry name" value="P-loop containing nucleoside triphosphate hydrolases"/>
    <property type="match status" value="2"/>
</dbReference>
<evidence type="ECO:0000256" key="3">
    <source>
        <dbReference type="ARBA" id="ARBA00022840"/>
    </source>
</evidence>
<dbReference type="PANTHER" id="PTHR45626">
    <property type="entry name" value="TRANSCRIPTION TERMINATION FACTOR 2-RELATED"/>
    <property type="match status" value="1"/>
</dbReference>
<evidence type="ECO:0000313" key="8">
    <source>
        <dbReference type="Proteomes" id="UP000016930"/>
    </source>
</evidence>
<dbReference type="Gene3D" id="3.40.50.10810">
    <property type="entry name" value="Tandem AAA-ATPase domain"/>
    <property type="match status" value="1"/>
</dbReference>
<dbReference type="InterPro" id="IPR000330">
    <property type="entry name" value="SNF2_N"/>
</dbReference>
<dbReference type="GO" id="GO:0006281">
    <property type="term" value="P:DNA repair"/>
    <property type="evidence" value="ECO:0007669"/>
    <property type="project" value="TreeGrafter"/>
</dbReference>
<sequence length="1222" mass="135273">MPSKTHTGLLLDLDIALNGQEGAPWTWLAWNSRTNLSGLPWSPGADDTDGLTEKELQEARSFVHKYAALKAAERGTFLSAKHDANAPGRQVVRSYLQKKFKAWKIVETTNEALRAKHCDIYSILRISKTKEATNWNQSQLHIAYEEIALQLFGVDALQHPGMPFLKRGVSEFVEDLAALEWNKSRKVAGRERDGLESRKKQIQEDWHALAASKSIDLPGLKKYLALVEKQSRILSRYWDAESVQELDNRKQEVRDMMDAIRRDTGGAGDAASLPKNIRKALQLLADSVLVESITNYMVDIVAIDHEDEDEGEAVELPDLDEDAPTTWTEGTEEFAAHDLERIKDDLGILKGDSIPMLNTWQDNTGTIDAWSPEFDENVATKTDISALRPRWHQYVAVLKIMLKMISGDPILLMDDVGIGKTLVLTAIACCRAWYHMHYKAHGAFPGLAGKRGMKCETTADGNFEDLPTLLVCPPALHPQWTEELHRYLKKGSFDLFPYTGKVEKRAGFWNEWSKSHQPLSRRILLATSTAIQSDLDYCFAVPAEKWKMPIKRPTYDALVVQTIFNQQWGLFVIDEAHVIRGLNKTYSASLLARSLSQMTVASTATPVLTRPGDLWNMGRMVGLETFDIDFDDDAATMARELRKASAQDLKMRKQSKSTEVLIRSLVSGEGSAPANLLQNSSYRQVSTEWIERIRSKFSGSVIRRTVDSLDWAGRPISGLEPYTEHTLMLDLCEHERKNLEQLADALLAESREKVHRVREGRSFYLSIRRALTHPGCNPGHGHKNAQSLEEWDKYPSAKLIALIQVLFHHLASDGAPPLRSRAGNILESTESGPDVHPPGAGPDKIVVYIAFPSNLDIIGNVLTLHGIRWVTINGAMTVHARQKALREFKNAGREGPRVMIMSGVGMVGMNIAFANLLVVLDTLWSAQEDSQLIGRVQRYPQQKLVRIYRIILRSTPDIFLNNLAFRKAEMHEAFVGSSLKLQRAFTQDSWSLDEEDGDTSPDKAKGSALLKAVPVSGFSTDDVDDDEFAGFGPEVSSGGTTSTAADCSAGDGEDDEFAGFGLEISSDDTTSVAADHSASSSHRELALRRKAPPSVATFPSRRLSKAARKGPKPSLKQTRQQPKSGALSSAAKEGGSSSTGKRSRDYAASSQSSSKRRRTMLHYSSGDGLSGDGATTREMEKENEAPAALSSHPTLQYQDVSRVLKSAASIGGELPARSRGKR</sequence>
<dbReference type="OrthoDB" id="2803695at2759"/>
<feature type="compositionally biased region" description="Low complexity" evidence="4">
    <location>
        <begin position="1067"/>
        <end position="1080"/>
    </location>
</feature>
<dbReference type="InterPro" id="IPR038718">
    <property type="entry name" value="SNF2-like_sf"/>
</dbReference>
<dbReference type="EMBL" id="KB445816">
    <property type="protein sequence ID" value="EMD31654.1"/>
    <property type="molecule type" value="Genomic_DNA"/>
</dbReference>
<keyword evidence="3" id="KW-0067">ATP-binding</keyword>
<dbReference type="GO" id="GO:0005634">
    <property type="term" value="C:nucleus"/>
    <property type="evidence" value="ECO:0007669"/>
    <property type="project" value="TreeGrafter"/>
</dbReference>
<reference evidence="7 8" key="1">
    <citation type="journal article" date="2012" name="Proc. Natl. Acad. Sci. U.S.A.">
        <title>Comparative genomics of Ceriporiopsis subvermispora and Phanerochaete chrysosporium provide insight into selective ligninolysis.</title>
        <authorList>
            <person name="Fernandez-Fueyo E."/>
            <person name="Ruiz-Duenas F.J."/>
            <person name="Ferreira P."/>
            <person name="Floudas D."/>
            <person name="Hibbett D.S."/>
            <person name="Canessa P."/>
            <person name="Larrondo L.F."/>
            <person name="James T.Y."/>
            <person name="Seelenfreund D."/>
            <person name="Lobos S."/>
            <person name="Polanco R."/>
            <person name="Tello M."/>
            <person name="Honda Y."/>
            <person name="Watanabe T."/>
            <person name="Watanabe T."/>
            <person name="Ryu J.S."/>
            <person name="Kubicek C.P."/>
            <person name="Schmoll M."/>
            <person name="Gaskell J."/>
            <person name="Hammel K.E."/>
            <person name="St John F.J."/>
            <person name="Vanden Wymelenberg A."/>
            <person name="Sabat G."/>
            <person name="Splinter BonDurant S."/>
            <person name="Syed K."/>
            <person name="Yadav J.S."/>
            <person name="Doddapaneni H."/>
            <person name="Subramanian V."/>
            <person name="Lavin J.L."/>
            <person name="Oguiza J.A."/>
            <person name="Perez G."/>
            <person name="Pisabarro A.G."/>
            <person name="Ramirez L."/>
            <person name="Santoyo F."/>
            <person name="Master E."/>
            <person name="Coutinho P.M."/>
            <person name="Henrissat B."/>
            <person name="Lombard V."/>
            <person name="Magnuson J.K."/>
            <person name="Kuees U."/>
            <person name="Hori C."/>
            <person name="Igarashi K."/>
            <person name="Samejima M."/>
            <person name="Held B.W."/>
            <person name="Barry K.W."/>
            <person name="LaButti K.M."/>
            <person name="Lapidus A."/>
            <person name="Lindquist E.A."/>
            <person name="Lucas S.M."/>
            <person name="Riley R."/>
            <person name="Salamov A.A."/>
            <person name="Hoffmeister D."/>
            <person name="Schwenk D."/>
            <person name="Hadar Y."/>
            <person name="Yarden O."/>
            <person name="de Vries R.P."/>
            <person name="Wiebenga A."/>
            <person name="Stenlid J."/>
            <person name="Eastwood D."/>
            <person name="Grigoriev I.V."/>
            <person name="Berka R.M."/>
            <person name="Blanchette R.A."/>
            <person name="Kersten P."/>
            <person name="Martinez A.T."/>
            <person name="Vicuna R."/>
            <person name="Cullen D."/>
        </authorList>
    </citation>
    <scope>NUCLEOTIDE SEQUENCE [LARGE SCALE GENOMIC DNA]</scope>
    <source>
        <strain evidence="7 8">B</strain>
    </source>
</reference>
<dbReference type="HOGENOM" id="CLU_010113_0_0_1"/>
<dbReference type="InterPro" id="IPR014001">
    <property type="entry name" value="Helicase_ATP-bd"/>
</dbReference>
<dbReference type="InterPro" id="IPR027417">
    <property type="entry name" value="P-loop_NTPase"/>
</dbReference>
<gene>
    <name evidence="7" type="ORF">CERSUDRAFT_127231</name>
</gene>
<keyword evidence="1" id="KW-0547">Nucleotide-binding</keyword>
<accession>M2P8E5</accession>
<keyword evidence="2" id="KW-0378">Hydrolase</keyword>
<dbReference type="SMART" id="SM00490">
    <property type="entry name" value="HELICc"/>
    <property type="match status" value="1"/>
</dbReference>
<dbReference type="GO" id="GO:0008094">
    <property type="term" value="F:ATP-dependent activity, acting on DNA"/>
    <property type="evidence" value="ECO:0007669"/>
    <property type="project" value="TreeGrafter"/>
</dbReference>
<dbReference type="CDD" id="cd18793">
    <property type="entry name" value="SF2_C_SNF"/>
    <property type="match status" value="1"/>
</dbReference>
<dbReference type="GO" id="GO:0005524">
    <property type="term" value="F:ATP binding"/>
    <property type="evidence" value="ECO:0007669"/>
    <property type="project" value="UniProtKB-KW"/>
</dbReference>
<dbReference type="Pfam" id="PF00176">
    <property type="entry name" value="SNF2-rel_dom"/>
    <property type="match status" value="1"/>
</dbReference>
<feature type="domain" description="Helicase C-terminal" evidence="6">
    <location>
        <begin position="817"/>
        <end position="976"/>
    </location>
</feature>
<keyword evidence="8" id="KW-1185">Reference proteome</keyword>
<feature type="region of interest" description="Disordered" evidence="4">
    <location>
        <begin position="1026"/>
        <end position="1196"/>
    </location>
</feature>
<evidence type="ECO:0000256" key="1">
    <source>
        <dbReference type="ARBA" id="ARBA00022741"/>
    </source>
</evidence>
<dbReference type="Proteomes" id="UP000016930">
    <property type="component" value="Unassembled WGS sequence"/>
</dbReference>
<dbReference type="SMART" id="SM00487">
    <property type="entry name" value="DEXDc"/>
    <property type="match status" value="1"/>
</dbReference>
<organism evidence="7 8">
    <name type="scientific">Ceriporiopsis subvermispora (strain B)</name>
    <name type="common">White-rot fungus</name>
    <name type="synonym">Gelatoporia subvermispora</name>
    <dbReference type="NCBI Taxonomy" id="914234"/>
    <lineage>
        <taxon>Eukaryota</taxon>
        <taxon>Fungi</taxon>
        <taxon>Dikarya</taxon>
        <taxon>Basidiomycota</taxon>
        <taxon>Agaricomycotina</taxon>
        <taxon>Agaricomycetes</taxon>
        <taxon>Polyporales</taxon>
        <taxon>Gelatoporiaceae</taxon>
        <taxon>Gelatoporia</taxon>
    </lineage>
</organism>
<proteinExistence type="predicted"/>
<feature type="compositionally biased region" description="Polar residues" evidence="4">
    <location>
        <begin position="1115"/>
        <end position="1127"/>
    </location>
</feature>
<dbReference type="PROSITE" id="PS51194">
    <property type="entry name" value="HELICASE_CTER"/>
    <property type="match status" value="1"/>
</dbReference>